<evidence type="ECO:0000313" key="1">
    <source>
        <dbReference type="EMBL" id="KAA8893225.1"/>
    </source>
</evidence>
<dbReference type="AlphaFoldDB" id="A0A5J5ECD9"/>
<dbReference type="InParanoid" id="A0A5J5ECD9"/>
<comment type="caution">
    <text evidence="1">The sequence shown here is derived from an EMBL/GenBank/DDBJ whole genome shotgun (WGS) entry which is preliminary data.</text>
</comment>
<reference evidence="1 2" key="1">
    <citation type="submission" date="2019-09" db="EMBL/GenBank/DDBJ databases">
        <title>Draft genome of the ectomycorrhizal ascomycete Sphaerosporella brunnea.</title>
        <authorList>
            <consortium name="DOE Joint Genome Institute"/>
            <person name="Benucci G.M."/>
            <person name="Marozzi G."/>
            <person name="Antonielli L."/>
            <person name="Sanchez S."/>
            <person name="Marco P."/>
            <person name="Wang X."/>
            <person name="Falini L.B."/>
            <person name="Barry K."/>
            <person name="Haridas S."/>
            <person name="Lipzen A."/>
            <person name="Labutti K."/>
            <person name="Grigoriev I.V."/>
            <person name="Murat C."/>
            <person name="Martin F."/>
            <person name="Albertini E."/>
            <person name="Donnini D."/>
            <person name="Bonito G."/>
        </authorList>
    </citation>
    <scope>NUCLEOTIDE SEQUENCE [LARGE SCALE GENOMIC DNA]</scope>
    <source>
        <strain evidence="1 2">Sb_GMNB300</strain>
    </source>
</reference>
<evidence type="ECO:0000313" key="2">
    <source>
        <dbReference type="Proteomes" id="UP000326924"/>
    </source>
</evidence>
<name>A0A5J5ECD9_9PEZI</name>
<dbReference type="EMBL" id="VXIS01000478">
    <property type="protein sequence ID" value="KAA8893225.1"/>
    <property type="molecule type" value="Genomic_DNA"/>
</dbReference>
<protein>
    <submittedName>
        <fullName evidence="1">Uncharacterized protein</fullName>
    </submittedName>
</protein>
<organism evidence="1 2">
    <name type="scientific">Sphaerosporella brunnea</name>
    <dbReference type="NCBI Taxonomy" id="1250544"/>
    <lineage>
        <taxon>Eukaryota</taxon>
        <taxon>Fungi</taxon>
        <taxon>Dikarya</taxon>
        <taxon>Ascomycota</taxon>
        <taxon>Pezizomycotina</taxon>
        <taxon>Pezizomycetes</taxon>
        <taxon>Pezizales</taxon>
        <taxon>Pyronemataceae</taxon>
        <taxon>Sphaerosporella</taxon>
    </lineage>
</organism>
<sequence length="445" mass="49490">MATAANVLPQTRFGIRSWRPPSPLSRPALSATISLQPADPFGSIDTTPNIETVPREVMEVSAHNGNSESSLLELYARTFGIQAPPLKFVVPGDDRIYCIPSEELKTYGDRTQDLKMAVADKLQIDIEEVLDMSLDRIQDTEWRMISSRWPYCFGKFTVVGQPMFADPVLTVVWKSKNLAIKCWLPCPRRITVGELLTIVRGYLGQLMDSPLHLPLVPRLTRSELNKIKIEDGAPRDLVSVIRNRGCAKCLQQPTVFVGTNGGMAHSHSAESTEPQMVFVAVQNLWVMMPATSQPRPDLVLPATLTVSEAKAIIEKQFCETLGLEDEEDRAEVLFRHDMLTAAPEGCWDEIADQNATALGTMRMAVRSVLSLISTLTPTVTARHAPSEIQIRMRVLAVLVQAAHHRLHSRYHVPSSILSIRVISQCEPTKCRHTTQDTSNMILAIL</sequence>
<proteinExistence type="predicted"/>
<accession>A0A5J5ECD9</accession>
<gene>
    <name evidence="1" type="ORF">FN846DRAFT_896169</name>
</gene>
<dbReference type="Proteomes" id="UP000326924">
    <property type="component" value="Unassembled WGS sequence"/>
</dbReference>
<keyword evidence="2" id="KW-1185">Reference proteome</keyword>